<dbReference type="eggNOG" id="COG0662">
    <property type="taxonomic scope" value="Bacteria"/>
</dbReference>
<dbReference type="RefSeq" id="WP_004907787.1">
    <property type="nucleotide sequence ID" value="NC_010471.1"/>
</dbReference>
<accession>B1MZD7</accession>
<evidence type="ECO:0000259" key="1">
    <source>
        <dbReference type="Pfam" id="PF07883"/>
    </source>
</evidence>
<keyword evidence="3" id="KW-1185">Reference proteome</keyword>
<dbReference type="HOGENOM" id="CLU_090569_1_1_9"/>
<dbReference type="CDD" id="cd02223">
    <property type="entry name" value="cupin_Bh2720-like"/>
    <property type="match status" value="1"/>
</dbReference>
<dbReference type="AlphaFoldDB" id="B1MZD7"/>
<dbReference type="EMBL" id="DQ489736">
    <property type="protein sequence ID" value="ACA82889.1"/>
    <property type="molecule type" value="Genomic_DNA"/>
</dbReference>
<dbReference type="Pfam" id="PF07883">
    <property type="entry name" value="Cupin_2"/>
    <property type="match status" value="1"/>
</dbReference>
<dbReference type="STRING" id="349519.LCK_01062"/>
<dbReference type="GeneID" id="61101919"/>
<evidence type="ECO:0000313" key="3">
    <source>
        <dbReference type="Proteomes" id="UP000002166"/>
    </source>
</evidence>
<dbReference type="PANTHER" id="PTHR43346">
    <property type="entry name" value="LIGAND BINDING DOMAIN PROTEIN, PUTATIVE (AFU_ORTHOLOGUE AFUA_6G14370)-RELATED"/>
    <property type="match status" value="1"/>
</dbReference>
<gene>
    <name evidence="2" type="ordered locus">LCK_01062</name>
</gene>
<dbReference type="KEGG" id="lci:LCK_01062"/>
<organism evidence="2 3">
    <name type="scientific">Leuconostoc citreum (strain KM20)</name>
    <dbReference type="NCBI Taxonomy" id="349519"/>
    <lineage>
        <taxon>Bacteria</taxon>
        <taxon>Bacillati</taxon>
        <taxon>Bacillota</taxon>
        <taxon>Bacilli</taxon>
        <taxon>Lactobacillales</taxon>
        <taxon>Lactobacillaceae</taxon>
        <taxon>Leuconostoc</taxon>
    </lineage>
</organism>
<dbReference type="OrthoDB" id="3231985at2"/>
<dbReference type="InterPro" id="IPR013096">
    <property type="entry name" value="Cupin_2"/>
</dbReference>
<dbReference type="InterPro" id="IPR052538">
    <property type="entry name" value="Flavonoid_dioxygenase-like"/>
</dbReference>
<dbReference type="InterPro" id="IPR011051">
    <property type="entry name" value="RmlC_Cupin_sf"/>
</dbReference>
<evidence type="ECO:0000313" key="2">
    <source>
        <dbReference type="EMBL" id="ACA82889.1"/>
    </source>
</evidence>
<dbReference type="PANTHER" id="PTHR43346:SF1">
    <property type="entry name" value="QUERCETIN 2,3-DIOXYGENASE-RELATED"/>
    <property type="match status" value="1"/>
</dbReference>
<dbReference type="InterPro" id="IPR014710">
    <property type="entry name" value="RmlC-like_jellyroll"/>
</dbReference>
<reference evidence="2 3" key="1">
    <citation type="journal article" date="2008" name="J. Bacteriol.">
        <title>Complete genome sequence of Leuconostoc citreum KM20.</title>
        <authorList>
            <person name="Kim J.F."/>
            <person name="Jeong H."/>
            <person name="Lee J.-S."/>
            <person name="Choi S.-H."/>
            <person name="Ha M."/>
            <person name="Hur C.-G."/>
            <person name="Kim J.-S."/>
            <person name="Lee S."/>
            <person name="Park H.-S."/>
            <person name="Park Y.-H."/>
            <person name="Oh T.K."/>
        </authorList>
    </citation>
    <scope>NUCLEOTIDE SEQUENCE [LARGE SCALE GENOMIC DNA]</scope>
    <source>
        <strain evidence="2 3">KM20</strain>
    </source>
</reference>
<dbReference type="Gene3D" id="2.60.120.10">
    <property type="entry name" value="Jelly Rolls"/>
    <property type="match status" value="1"/>
</dbReference>
<proteinExistence type="predicted"/>
<feature type="domain" description="Cupin type-2" evidence="1">
    <location>
        <begin position="45"/>
        <end position="121"/>
    </location>
</feature>
<dbReference type="SUPFAM" id="SSF51182">
    <property type="entry name" value="RmlC-like cupins"/>
    <property type="match status" value="1"/>
</dbReference>
<sequence length="150" mass="16782">MTHKEDFELKDYGPEPVSFNLEKAAKQNDNYRTTLWTGDHFQVTLMAIPPHGGDIGMEIHHGNDQFIYLVDGVGHVQMGKSKDNLTVDRKIHSGEAVIIPDNTWHNVVNVGDDVMKCYSIYSPVKHAHGVQETTKDDAILQEGPLEGTNE</sequence>
<name>B1MZD7_LEUCK</name>
<dbReference type="Proteomes" id="UP000002166">
    <property type="component" value="Chromosome"/>
</dbReference>
<protein>
    <recommendedName>
        <fullName evidence="1">Cupin type-2 domain-containing protein</fullName>
    </recommendedName>
</protein>